<evidence type="ECO:0000313" key="3">
    <source>
        <dbReference type="EMBL" id="GAA2488085.1"/>
    </source>
</evidence>
<evidence type="ECO:0000313" key="4">
    <source>
        <dbReference type="Proteomes" id="UP001500730"/>
    </source>
</evidence>
<organism evidence="3 4">
    <name type="scientific">Terrabacter carboxydivorans</name>
    <dbReference type="NCBI Taxonomy" id="619730"/>
    <lineage>
        <taxon>Bacteria</taxon>
        <taxon>Bacillati</taxon>
        <taxon>Actinomycetota</taxon>
        <taxon>Actinomycetes</taxon>
        <taxon>Micrococcales</taxon>
        <taxon>Intrasporangiaceae</taxon>
        <taxon>Terrabacter</taxon>
    </lineage>
</organism>
<keyword evidence="1" id="KW-0520">NAD</keyword>
<evidence type="ECO:0000259" key="2">
    <source>
        <dbReference type="Pfam" id="PF01370"/>
    </source>
</evidence>
<comment type="caution">
    <text evidence="3">The sequence shown here is derived from an EMBL/GenBank/DDBJ whole genome shotgun (WGS) entry which is preliminary data.</text>
</comment>
<reference evidence="4" key="1">
    <citation type="journal article" date="2019" name="Int. J. Syst. Evol. Microbiol.">
        <title>The Global Catalogue of Microorganisms (GCM) 10K type strain sequencing project: providing services to taxonomists for standard genome sequencing and annotation.</title>
        <authorList>
            <consortium name="The Broad Institute Genomics Platform"/>
            <consortium name="The Broad Institute Genome Sequencing Center for Infectious Disease"/>
            <person name="Wu L."/>
            <person name="Ma J."/>
        </authorList>
    </citation>
    <scope>NUCLEOTIDE SEQUENCE [LARGE SCALE GENOMIC DNA]</scope>
    <source>
        <strain evidence="4">JCM 16259</strain>
    </source>
</reference>
<dbReference type="Gene3D" id="3.40.50.720">
    <property type="entry name" value="NAD(P)-binding Rossmann-like Domain"/>
    <property type="match status" value="1"/>
</dbReference>
<dbReference type="Pfam" id="PF01370">
    <property type="entry name" value="Epimerase"/>
    <property type="match status" value="1"/>
</dbReference>
<sequence length="332" mass="35171">MSATGPRPPVSWVVGANGLLGQHVRAALTRRGLTYLSPPIPWGSPDDAEAALAAAAAALVRAADGGPWQVFWCAGAGVTGTSFDRFVTENRMLRTALEALAEANGPEAPGHGDNAVFLASSAGGLYAGSPSAPFDEFSEVVPLSDYGRAKQQAERIVTDWAVGAPARVLVGRIANLYGPGQDLAKPQGLVSQLCAAYLDRRPTQIWVSLDTLRDYLFAPDAGEMVVDAMDLLRRGPLPETAGAGGVVTKIFATQRAVTIGAVLAELRRIFRRRPATVLGASPTSSLQGRDLRLVSRVWPELDRRTLTPFPAGVQATLTDLQLRMQATGRARP</sequence>
<evidence type="ECO:0000256" key="1">
    <source>
        <dbReference type="ARBA" id="ARBA00023027"/>
    </source>
</evidence>
<protein>
    <recommendedName>
        <fullName evidence="2">NAD-dependent epimerase/dehydratase domain-containing protein</fullName>
    </recommendedName>
</protein>
<proteinExistence type="predicted"/>
<dbReference type="InterPro" id="IPR001509">
    <property type="entry name" value="Epimerase_deHydtase"/>
</dbReference>
<dbReference type="EMBL" id="BAAARE010000011">
    <property type="protein sequence ID" value="GAA2488085.1"/>
    <property type="molecule type" value="Genomic_DNA"/>
</dbReference>
<name>A0ABP5Z2X0_9MICO</name>
<dbReference type="RefSeq" id="WP_344255504.1">
    <property type="nucleotide sequence ID" value="NZ_BAAARE010000011.1"/>
</dbReference>
<keyword evidence="4" id="KW-1185">Reference proteome</keyword>
<accession>A0ABP5Z2X0</accession>
<gene>
    <name evidence="3" type="ORF">GCM10009858_27620</name>
</gene>
<dbReference type="PANTHER" id="PTHR43574">
    <property type="entry name" value="EPIMERASE-RELATED"/>
    <property type="match status" value="1"/>
</dbReference>
<dbReference type="SUPFAM" id="SSF51735">
    <property type="entry name" value="NAD(P)-binding Rossmann-fold domains"/>
    <property type="match status" value="1"/>
</dbReference>
<dbReference type="Proteomes" id="UP001500730">
    <property type="component" value="Unassembled WGS sequence"/>
</dbReference>
<feature type="domain" description="NAD-dependent epimerase/dehydratase" evidence="2">
    <location>
        <begin position="13"/>
        <end position="239"/>
    </location>
</feature>
<dbReference type="InterPro" id="IPR036291">
    <property type="entry name" value="NAD(P)-bd_dom_sf"/>
</dbReference>